<evidence type="ECO:0000256" key="1">
    <source>
        <dbReference type="ARBA" id="ARBA00006484"/>
    </source>
</evidence>
<organism evidence="3 4">
    <name type="scientific">Terasakiispira papahanaumokuakeensis</name>
    <dbReference type="NCBI Taxonomy" id="197479"/>
    <lineage>
        <taxon>Bacteria</taxon>
        <taxon>Pseudomonadati</taxon>
        <taxon>Pseudomonadota</taxon>
        <taxon>Gammaproteobacteria</taxon>
        <taxon>Oceanospirillales</taxon>
        <taxon>Terasakiispira</taxon>
    </lineage>
</organism>
<keyword evidence="2" id="KW-0560">Oxidoreductase</keyword>
<dbReference type="AlphaFoldDB" id="A0A1E2VD14"/>
<name>A0A1E2VD14_9GAMM</name>
<evidence type="ECO:0000256" key="2">
    <source>
        <dbReference type="ARBA" id="ARBA00023002"/>
    </source>
</evidence>
<dbReference type="GO" id="GO:0016491">
    <property type="term" value="F:oxidoreductase activity"/>
    <property type="evidence" value="ECO:0007669"/>
    <property type="project" value="UniProtKB-KW"/>
</dbReference>
<evidence type="ECO:0000313" key="3">
    <source>
        <dbReference type="EMBL" id="ODC04910.1"/>
    </source>
</evidence>
<dbReference type="FunFam" id="3.40.50.720:FF:000084">
    <property type="entry name" value="Short-chain dehydrogenase reductase"/>
    <property type="match status" value="1"/>
</dbReference>
<keyword evidence="4" id="KW-1185">Reference proteome</keyword>
<protein>
    <submittedName>
        <fullName evidence="3">Oxidoreductase</fullName>
    </submittedName>
</protein>
<dbReference type="InterPro" id="IPR020904">
    <property type="entry name" value="Sc_DH/Rdtase_CS"/>
</dbReference>
<dbReference type="PRINTS" id="PR00080">
    <property type="entry name" value="SDRFAMILY"/>
</dbReference>
<dbReference type="OrthoDB" id="20590at2"/>
<dbReference type="PROSITE" id="PS00061">
    <property type="entry name" value="ADH_SHORT"/>
    <property type="match status" value="1"/>
</dbReference>
<dbReference type="Proteomes" id="UP000094291">
    <property type="component" value="Unassembled WGS sequence"/>
</dbReference>
<evidence type="ECO:0000313" key="4">
    <source>
        <dbReference type="Proteomes" id="UP000094291"/>
    </source>
</evidence>
<dbReference type="Gene3D" id="3.40.50.720">
    <property type="entry name" value="NAD(P)-binding Rossmann-like Domain"/>
    <property type="match status" value="1"/>
</dbReference>
<comment type="similarity">
    <text evidence="1">Belongs to the short-chain dehydrogenases/reductases (SDR) family.</text>
</comment>
<dbReference type="InterPro" id="IPR036291">
    <property type="entry name" value="NAD(P)-bd_dom_sf"/>
</dbReference>
<dbReference type="PANTHER" id="PTHR24321">
    <property type="entry name" value="DEHYDROGENASES, SHORT CHAIN"/>
    <property type="match status" value="1"/>
</dbReference>
<accession>A0A1E2VD14</accession>
<dbReference type="InterPro" id="IPR002347">
    <property type="entry name" value="SDR_fam"/>
</dbReference>
<dbReference type="EMBL" id="MDTQ01000001">
    <property type="protein sequence ID" value="ODC04910.1"/>
    <property type="molecule type" value="Genomic_DNA"/>
</dbReference>
<dbReference type="PRINTS" id="PR00081">
    <property type="entry name" value="GDHRDH"/>
</dbReference>
<sequence>MNTPSPTPPVALITGGAQGIGRALVGHLLQRGWKVMIADLDGEAGTEAIHLFDALGPVAFQATDISNEAAVAALFEHTLETFGRLDLLVNNAALSNPFNGPIEDLDLDRWQRVLNVNLTGTFLCCKHAVPYLRDSGGCIINMASTRAQQAEPDTEAYSASKGGIVALTQALAISLGPDIRVNAISPGWIEVSDWQKTSSRYEPYHSEEDKAQHPVGRVGKPDDVASLVSWLASPEASFITGQNFVVDGGMTRKMIYVGD</sequence>
<dbReference type="Pfam" id="PF13561">
    <property type="entry name" value="adh_short_C2"/>
    <property type="match status" value="1"/>
</dbReference>
<dbReference type="SUPFAM" id="SSF51735">
    <property type="entry name" value="NAD(P)-binding Rossmann-fold domains"/>
    <property type="match status" value="1"/>
</dbReference>
<dbReference type="NCBIfam" id="NF005559">
    <property type="entry name" value="PRK07231.1"/>
    <property type="match status" value="1"/>
</dbReference>
<dbReference type="PANTHER" id="PTHR24321:SF8">
    <property type="entry name" value="ESTRADIOL 17-BETA-DEHYDROGENASE 8-RELATED"/>
    <property type="match status" value="1"/>
</dbReference>
<proteinExistence type="inferred from homology"/>
<gene>
    <name evidence="3" type="ORF">BFW38_16610</name>
</gene>
<dbReference type="RefSeq" id="WP_068999894.1">
    <property type="nucleotide sequence ID" value="NZ_MDTQ01000001.1"/>
</dbReference>
<reference evidence="3 4" key="1">
    <citation type="submission" date="2016-08" db="EMBL/GenBank/DDBJ databases">
        <authorList>
            <person name="Seilhamer J.J."/>
        </authorList>
    </citation>
    <scope>NUCLEOTIDE SEQUENCE [LARGE SCALE GENOMIC DNA]</scope>
    <source>
        <strain evidence="3 4">PH27A</strain>
    </source>
</reference>
<comment type="caution">
    <text evidence="3">The sequence shown here is derived from an EMBL/GenBank/DDBJ whole genome shotgun (WGS) entry which is preliminary data.</text>
</comment>
<dbReference type="STRING" id="197479.BFW38_16610"/>